<sequence>MPSNHPINPSSTLVGLPPLSASAQAQLEQVIKKLPKSYKNPPIWDLSQPHLLVHWLEALELIFDGAAVTEEQLKIKFALDWVSFPMKDILISFSSVTTPNWKNFKRDLKTLFPDTINNEQGSIYKIEEIIDWITPIMLHTREKLHLYNIVFEREVSKLQTEPSVIMNRDAVHMYIMLFAEEA</sequence>
<accession>A0A0D0BV75</accession>
<evidence type="ECO:0000313" key="1">
    <source>
        <dbReference type="EMBL" id="KIK53489.1"/>
    </source>
</evidence>
<evidence type="ECO:0000313" key="2">
    <source>
        <dbReference type="Proteomes" id="UP000053593"/>
    </source>
</evidence>
<dbReference type="Proteomes" id="UP000053593">
    <property type="component" value="Unassembled WGS sequence"/>
</dbReference>
<proteinExistence type="predicted"/>
<dbReference type="AlphaFoldDB" id="A0A0D0BV75"/>
<reference evidence="1 2" key="1">
    <citation type="submission" date="2014-04" db="EMBL/GenBank/DDBJ databases">
        <title>Evolutionary Origins and Diversification of the Mycorrhizal Mutualists.</title>
        <authorList>
            <consortium name="DOE Joint Genome Institute"/>
            <consortium name="Mycorrhizal Genomics Consortium"/>
            <person name="Kohler A."/>
            <person name="Kuo A."/>
            <person name="Nagy L.G."/>
            <person name="Floudas D."/>
            <person name="Copeland A."/>
            <person name="Barry K.W."/>
            <person name="Cichocki N."/>
            <person name="Veneault-Fourrey C."/>
            <person name="LaButti K."/>
            <person name="Lindquist E.A."/>
            <person name="Lipzen A."/>
            <person name="Lundell T."/>
            <person name="Morin E."/>
            <person name="Murat C."/>
            <person name="Riley R."/>
            <person name="Ohm R."/>
            <person name="Sun H."/>
            <person name="Tunlid A."/>
            <person name="Henrissat B."/>
            <person name="Grigoriev I.V."/>
            <person name="Hibbett D.S."/>
            <person name="Martin F."/>
        </authorList>
    </citation>
    <scope>NUCLEOTIDE SEQUENCE [LARGE SCALE GENOMIC DNA]</scope>
    <source>
        <strain evidence="1 2">FD-317 M1</strain>
    </source>
</reference>
<keyword evidence="2" id="KW-1185">Reference proteome</keyword>
<name>A0A0D0BV75_9AGAR</name>
<protein>
    <submittedName>
        <fullName evidence="1">Uncharacterized protein</fullName>
    </submittedName>
</protein>
<dbReference type="EMBL" id="KN834828">
    <property type="protein sequence ID" value="KIK53489.1"/>
    <property type="molecule type" value="Genomic_DNA"/>
</dbReference>
<dbReference type="HOGENOM" id="CLU_127215_0_0_1"/>
<organism evidence="1 2">
    <name type="scientific">Collybiopsis luxurians FD-317 M1</name>
    <dbReference type="NCBI Taxonomy" id="944289"/>
    <lineage>
        <taxon>Eukaryota</taxon>
        <taxon>Fungi</taxon>
        <taxon>Dikarya</taxon>
        <taxon>Basidiomycota</taxon>
        <taxon>Agaricomycotina</taxon>
        <taxon>Agaricomycetes</taxon>
        <taxon>Agaricomycetidae</taxon>
        <taxon>Agaricales</taxon>
        <taxon>Marasmiineae</taxon>
        <taxon>Omphalotaceae</taxon>
        <taxon>Collybiopsis</taxon>
        <taxon>Collybiopsis luxurians</taxon>
    </lineage>
</organism>
<dbReference type="OrthoDB" id="2962718at2759"/>
<gene>
    <name evidence="1" type="ORF">GYMLUDRAFT_178830</name>
</gene>